<evidence type="ECO:0000313" key="1">
    <source>
        <dbReference type="Proteomes" id="UP000887579"/>
    </source>
</evidence>
<dbReference type="WBParaSite" id="ES5_v2.g9684.t1">
    <property type="protein sequence ID" value="ES5_v2.g9684.t1"/>
    <property type="gene ID" value="ES5_v2.g9684"/>
</dbReference>
<protein>
    <submittedName>
        <fullName evidence="2">C-type lectin domain-containing protein</fullName>
    </submittedName>
</protein>
<proteinExistence type="predicted"/>
<evidence type="ECO:0000313" key="2">
    <source>
        <dbReference type="WBParaSite" id="ES5_v2.g9684.t1"/>
    </source>
</evidence>
<sequence>MDNDSSERPCYKIVHNKMSYFEASHACKSSNGYIPGINNNYKDISITTSALILKQLWNENYFWLGCQNLTGNFVCDDGTVIGKYDNWSNDSDPTHGRCVVVSLTTGKWKMANCLGKYAFPCKFPSSTASTTPETTESEPPVLSPPKHNRTVHNRHHRNLNITVDLTNLHLKLPNYSGIFCWIFVILIITFGYGRDQRFMSNPSTYSNSGIYSPDPSEEARLLEAQEDFRQRAFSTFSNRNWIPTINNANVQSGRNHSRSVIIPIPQSSSQSVSTVSPQGSTNIEELLCLHGNYRNFPSLPRSEVSSILEQLSGNINGNNYIRREDRPWDRPPQYPIYYTSADEEIGVALSRNLPQLLPPPPYYSEAVSSSNSVLPLSSPIMTPILPNNNLHNNSYSSFSIPTTTVVPLSSSIPPHIITQQHNNLSTARTLGIPVLPPAFENEMAFANRIRQGQNRRNYYSHENERLFKKHV</sequence>
<dbReference type="Proteomes" id="UP000887579">
    <property type="component" value="Unplaced"/>
</dbReference>
<reference evidence="2" key="1">
    <citation type="submission" date="2022-11" db="UniProtKB">
        <authorList>
            <consortium name="WormBaseParasite"/>
        </authorList>
    </citation>
    <scope>IDENTIFICATION</scope>
</reference>
<name>A0AC34GXR3_9BILA</name>
<organism evidence="1 2">
    <name type="scientific">Panagrolaimus sp. ES5</name>
    <dbReference type="NCBI Taxonomy" id="591445"/>
    <lineage>
        <taxon>Eukaryota</taxon>
        <taxon>Metazoa</taxon>
        <taxon>Ecdysozoa</taxon>
        <taxon>Nematoda</taxon>
        <taxon>Chromadorea</taxon>
        <taxon>Rhabditida</taxon>
        <taxon>Tylenchina</taxon>
        <taxon>Panagrolaimomorpha</taxon>
        <taxon>Panagrolaimoidea</taxon>
        <taxon>Panagrolaimidae</taxon>
        <taxon>Panagrolaimus</taxon>
    </lineage>
</organism>
<accession>A0AC34GXR3</accession>